<reference evidence="2 5" key="2">
    <citation type="journal article" date="2019" name="Emerg. Microbes Infect.">
        <title>Comprehensive subspecies identification of 175 nontuberculous mycobacteria species based on 7547 genomic profiles.</title>
        <authorList>
            <person name="Matsumoto Y."/>
            <person name="Kinjo T."/>
            <person name="Motooka D."/>
            <person name="Nabeya D."/>
            <person name="Jung N."/>
            <person name="Uechi K."/>
            <person name="Horii T."/>
            <person name="Iida T."/>
            <person name="Fujita J."/>
            <person name="Nakamura S."/>
        </authorList>
    </citation>
    <scope>NUCLEOTIDE SEQUENCE [LARGE SCALE GENOMIC DNA]</scope>
    <source>
        <strain evidence="2 5">JCM 12405</strain>
    </source>
</reference>
<reference evidence="2" key="3">
    <citation type="submission" date="2020-02" db="EMBL/GenBank/DDBJ databases">
        <authorList>
            <person name="Matsumoto Y."/>
            <person name="Motooka D."/>
            <person name="Nakamura S."/>
        </authorList>
    </citation>
    <scope>NUCLEOTIDE SEQUENCE</scope>
    <source>
        <strain evidence="2">JCM 12405</strain>
    </source>
</reference>
<keyword evidence="4" id="KW-1185">Reference proteome</keyword>
<dbReference type="EMBL" id="LQOS01000036">
    <property type="protein sequence ID" value="ORV39245.1"/>
    <property type="molecule type" value="Genomic_DNA"/>
</dbReference>
<dbReference type="STRING" id="126673.AWC01_13370"/>
<sequence length="71" mass="7348">MPGAAEEQMWQTMPPQPTENRAREAKEQRIAAVVDVPAAASVSAEADHAVVLLLTPPPASGSPLTRSATSG</sequence>
<evidence type="ECO:0000313" key="5">
    <source>
        <dbReference type="Proteomes" id="UP000467201"/>
    </source>
</evidence>
<feature type="region of interest" description="Disordered" evidence="1">
    <location>
        <begin position="1"/>
        <end position="25"/>
    </location>
</feature>
<dbReference type="AlphaFoldDB" id="A0A1X1T3Z3"/>
<protein>
    <submittedName>
        <fullName evidence="3">Uncharacterized protein</fullName>
    </submittedName>
</protein>
<evidence type="ECO:0000256" key="1">
    <source>
        <dbReference type="SAM" id="MobiDB-lite"/>
    </source>
</evidence>
<accession>A0A1X1T3Z3</accession>
<proteinExistence type="predicted"/>
<evidence type="ECO:0000313" key="2">
    <source>
        <dbReference type="EMBL" id="BBZ08712.1"/>
    </source>
</evidence>
<dbReference type="KEGG" id="mdr:MDOR_28810"/>
<reference evidence="3 4" key="1">
    <citation type="submission" date="2016-01" db="EMBL/GenBank/DDBJ databases">
        <title>The new phylogeny of the genus Mycobacterium.</title>
        <authorList>
            <person name="Tarcisio F."/>
            <person name="Conor M."/>
            <person name="Antonella G."/>
            <person name="Elisabetta G."/>
            <person name="Giulia F.S."/>
            <person name="Sara T."/>
            <person name="Anna F."/>
            <person name="Clotilde B."/>
            <person name="Roberto B."/>
            <person name="Veronica D.S."/>
            <person name="Fabio R."/>
            <person name="Monica P."/>
            <person name="Olivier J."/>
            <person name="Enrico T."/>
            <person name="Nicola S."/>
        </authorList>
    </citation>
    <scope>NUCLEOTIDE SEQUENCE [LARGE SCALE GENOMIC DNA]</scope>
    <source>
        <strain evidence="3 4">DSM 44339</strain>
    </source>
</reference>
<dbReference type="Proteomes" id="UP000467201">
    <property type="component" value="Chromosome"/>
</dbReference>
<evidence type="ECO:0000313" key="3">
    <source>
        <dbReference type="EMBL" id="ORV39245.1"/>
    </source>
</evidence>
<organism evidence="3 4">
    <name type="scientific">Mycolicibacterium doricum</name>
    <dbReference type="NCBI Taxonomy" id="126673"/>
    <lineage>
        <taxon>Bacteria</taxon>
        <taxon>Bacillati</taxon>
        <taxon>Actinomycetota</taxon>
        <taxon>Actinomycetes</taxon>
        <taxon>Mycobacteriales</taxon>
        <taxon>Mycobacteriaceae</taxon>
        <taxon>Mycolicibacterium</taxon>
    </lineage>
</organism>
<gene>
    <name evidence="3" type="ORF">AWC01_13370</name>
    <name evidence="2" type="ORF">MDOR_28810</name>
</gene>
<dbReference type="RefSeq" id="WP_085191753.1">
    <property type="nucleotide sequence ID" value="NZ_AP022605.1"/>
</dbReference>
<evidence type="ECO:0000313" key="4">
    <source>
        <dbReference type="Proteomes" id="UP000193564"/>
    </source>
</evidence>
<name>A0A1X1T3Z3_9MYCO</name>
<dbReference type="Proteomes" id="UP000193564">
    <property type="component" value="Unassembled WGS sequence"/>
</dbReference>
<dbReference type="EMBL" id="AP022605">
    <property type="protein sequence ID" value="BBZ08712.1"/>
    <property type="molecule type" value="Genomic_DNA"/>
</dbReference>